<dbReference type="InterPro" id="IPR032466">
    <property type="entry name" value="Metal_Hydrolase"/>
</dbReference>
<protein>
    <submittedName>
        <fullName evidence="3">Amidohydrolase</fullName>
    </submittedName>
</protein>
<organism evidence="3">
    <name type="scientific">Bosea sp. NBC_00436</name>
    <dbReference type="NCBI Taxonomy" id="2969620"/>
    <lineage>
        <taxon>Bacteria</taxon>
        <taxon>Pseudomonadati</taxon>
        <taxon>Pseudomonadota</taxon>
        <taxon>Alphaproteobacteria</taxon>
        <taxon>Hyphomicrobiales</taxon>
        <taxon>Boseaceae</taxon>
        <taxon>Bosea</taxon>
    </lineage>
</organism>
<dbReference type="PANTHER" id="PTHR21240">
    <property type="entry name" value="2-AMINO-3-CARBOXYLMUCONATE-6-SEMIALDEHYDE DECARBOXYLASE"/>
    <property type="match status" value="1"/>
</dbReference>
<dbReference type="GO" id="GO:0016831">
    <property type="term" value="F:carboxy-lyase activity"/>
    <property type="evidence" value="ECO:0007669"/>
    <property type="project" value="InterPro"/>
</dbReference>
<feature type="domain" description="Amidohydrolase-related" evidence="2">
    <location>
        <begin position="9"/>
        <end position="349"/>
    </location>
</feature>
<dbReference type="InterPro" id="IPR032465">
    <property type="entry name" value="ACMSD"/>
</dbReference>
<accession>A0A9E8CMJ4</accession>
<dbReference type="GO" id="GO:0016787">
    <property type="term" value="F:hydrolase activity"/>
    <property type="evidence" value="ECO:0007669"/>
    <property type="project" value="InterPro"/>
</dbReference>
<dbReference type="AlphaFoldDB" id="A0A9E8CMJ4"/>
<evidence type="ECO:0000256" key="1">
    <source>
        <dbReference type="ARBA" id="ARBA00023239"/>
    </source>
</evidence>
<dbReference type="SUPFAM" id="SSF51556">
    <property type="entry name" value="Metallo-dependent hydrolases"/>
    <property type="match status" value="1"/>
</dbReference>
<dbReference type="Gene3D" id="3.20.20.140">
    <property type="entry name" value="Metal-dependent hydrolases"/>
    <property type="match status" value="1"/>
</dbReference>
<dbReference type="Pfam" id="PF04909">
    <property type="entry name" value="Amidohydro_2"/>
    <property type="match status" value="1"/>
</dbReference>
<dbReference type="InterPro" id="IPR006680">
    <property type="entry name" value="Amidohydro-rel"/>
</dbReference>
<reference evidence="3" key="1">
    <citation type="submission" date="2022-08" db="EMBL/GenBank/DDBJ databases">
        <title>Complete Genome Sequences of 2 Bosea sp. soil isolates.</title>
        <authorList>
            <person name="Alvarez Arevalo M."/>
            <person name="Sterndorff E.B."/>
            <person name="Faurdal D."/>
            <person name="Joergensen T.S."/>
            <person name="Weber T."/>
        </authorList>
    </citation>
    <scope>NUCLEOTIDE SEQUENCE</scope>
    <source>
        <strain evidence="3">NBC_00436</strain>
    </source>
</reference>
<dbReference type="GO" id="GO:0005737">
    <property type="term" value="C:cytoplasm"/>
    <property type="evidence" value="ECO:0007669"/>
    <property type="project" value="TreeGrafter"/>
</dbReference>
<proteinExistence type="predicted"/>
<sequence>MNASAAGGIDCDLHPAVPGIAALIPYLDPQWADAVAQRGVHDLEPTSYPLRAPLTSRPDWRVAGAKAGSSREQLCAQALDGFGSRAGILNCLYAVTTLFSEDMAAAFARALNDWLAAEWLNKDARLRASIVVPIQSPELAAAEIERRAADRRFVQVLLPCLADQPLGRRSLWPIYEAAARHGLPVGIHAGSTYRHPVTPVGWPSYFTEDYVNQAQGFQTQLTSLVCEGVFSKFPTLKVVLIESGFTWLPAYLWRLHKYWRGLRMEIPWVDRPPPEIIREQVRFTLQPVDAPVEGDALLRILDQAGSDELLLFSTDYPHWQFDGQDALPPLLPHSLRTKILIDNPLATYPRLKEDFA</sequence>
<keyword evidence="1" id="KW-0456">Lyase</keyword>
<dbReference type="EMBL" id="CP102774">
    <property type="protein sequence ID" value="UZF89052.1"/>
    <property type="molecule type" value="Genomic_DNA"/>
</dbReference>
<gene>
    <name evidence="3" type="ORF">NWE54_09825</name>
</gene>
<dbReference type="GO" id="GO:0019748">
    <property type="term" value="P:secondary metabolic process"/>
    <property type="evidence" value="ECO:0007669"/>
    <property type="project" value="TreeGrafter"/>
</dbReference>
<evidence type="ECO:0000259" key="2">
    <source>
        <dbReference type="Pfam" id="PF04909"/>
    </source>
</evidence>
<name>A0A9E8CMJ4_9HYPH</name>
<dbReference type="PANTHER" id="PTHR21240:SF28">
    <property type="entry name" value="ISO-OROTATE DECARBOXYLASE (EUROFUNG)"/>
    <property type="match status" value="1"/>
</dbReference>
<evidence type="ECO:0000313" key="3">
    <source>
        <dbReference type="EMBL" id="UZF89052.1"/>
    </source>
</evidence>